<dbReference type="RefSeq" id="WP_157548847.1">
    <property type="nucleotide sequence ID" value="NZ_BBYR01000030.1"/>
</dbReference>
<dbReference type="Proteomes" id="UP000037660">
    <property type="component" value="Unassembled WGS sequence"/>
</dbReference>
<dbReference type="STRING" id="1547922.ISF6_1836"/>
<sequence length="290" mass="30495">MAVSALLPAVLAAAPLGAAPPDLDALWVRGDAAASERRLREAQHGAAPDDWGRLQTQVARTLGLRGDFDGARRLLAAMEPLPAGASPEWRARLALETGRTWVSAAHAPDAITPAARAEAARRYGEAISVAAAAGLDALHIDALHMMAFVEPAPARQAHWARAALAVAEASRQPAARRWEGSLRLNLGLALQDGGDLDAAGASFVAARAAYERDGRAEDAAVARWMEARVRRLQGRLAEALAMQQALARALDDAGTPDPFVFEELEILHRALGDPAAAQAAAARRAALAPR</sequence>
<accession>A0A0K8P036</accession>
<evidence type="ECO:0000313" key="3">
    <source>
        <dbReference type="Proteomes" id="UP000037660"/>
    </source>
</evidence>
<keyword evidence="1" id="KW-0732">Signal</keyword>
<dbReference type="EMBL" id="BBYR01000030">
    <property type="protein sequence ID" value="GAP35996.1"/>
    <property type="molecule type" value="Genomic_DNA"/>
</dbReference>
<protein>
    <submittedName>
        <fullName evidence="2">Adventurous gliding motility protein K</fullName>
    </submittedName>
</protein>
<dbReference type="OrthoDB" id="9129572at2"/>
<evidence type="ECO:0000256" key="1">
    <source>
        <dbReference type="SAM" id="SignalP"/>
    </source>
</evidence>
<gene>
    <name evidence="2" type="ORF">ISF6_1836</name>
</gene>
<name>A0A0K8P036_PISS1</name>
<feature type="signal peptide" evidence="1">
    <location>
        <begin position="1"/>
        <end position="18"/>
    </location>
</feature>
<dbReference type="AlphaFoldDB" id="A0A0K8P036"/>
<keyword evidence="3" id="KW-1185">Reference proteome</keyword>
<evidence type="ECO:0000313" key="2">
    <source>
        <dbReference type="EMBL" id="GAP35996.1"/>
    </source>
</evidence>
<proteinExistence type="predicted"/>
<comment type="caution">
    <text evidence="2">The sequence shown here is derived from an EMBL/GenBank/DDBJ whole genome shotgun (WGS) entry which is preliminary data.</text>
</comment>
<reference evidence="3" key="1">
    <citation type="submission" date="2015-07" db="EMBL/GenBank/DDBJ databases">
        <title>Discovery of a poly(ethylene terephthalate assimilation.</title>
        <authorList>
            <person name="Yoshida S."/>
            <person name="Hiraga K."/>
            <person name="Takehana T."/>
            <person name="Taniguchi I."/>
            <person name="Yamaji H."/>
            <person name="Maeda Y."/>
            <person name="Toyohara K."/>
            <person name="Miyamoto K."/>
            <person name="Kimura Y."/>
            <person name="Oda K."/>
        </authorList>
    </citation>
    <scope>NUCLEOTIDE SEQUENCE [LARGE SCALE GENOMIC DNA]</scope>
    <source>
        <strain evidence="3">NBRC 110686 / TISTR 2288 / 201-F6</strain>
    </source>
</reference>
<reference evidence="2 3" key="2">
    <citation type="journal article" date="2016" name="Science">
        <title>A bacterium that degrades and assimilates poly(ethylene terephthalate).</title>
        <authorList>
            <person name="Yoshida S."/>
            <person name="Hiraga K."/>
            <person name="Takehana T."/>
            <person name="Taniguchi I."/>
            <person name="Yamaji H."/>
            <person name="Maeda Y."/>
            <person name="Toyohara K."/>
            <person name="Miyamoto K."/>
            <person name="Kimura Y."/>
            <person name="Oda K."/>
        </authorList>
    </citation>
    <scope>NUCLEOTIDE SEQUENCE [LARGE SCALE GENOMIC DNA]</scope>
    <source>
        <strain evidence="3">NBRC 110686 / TISTR 2288 / 201-F6</strain>
    </source>
</reference>
<feature type="chain" id="PRO_5005513542" evidence="1">
    <location>
        <begin position="19"/>
        <end position="290"/>
    </location>
</feature>
<organism evidence="2 3">
    <name type="scientific">Piscinibacter sakaiensis</name>
    <name type="common">Ideonella sakaiensis</name>
    <dbReference type="NCBI Taxonomy" id="1547922"/>
    <lineage>
        <taxon>Bacteria</taxon>
        <taxon>Pseudomonadati</taxon>
        <taxon>Pseudomonadota</taxon>
        <taxon>Betaproteobacteria</taxon>
        <taxon>Burkholderiales</taxon>
        <taxon>Sphaerotilaceae</taxon>
        <taxon>Piscinibacter</taxon>
    </lineage>
</organism>